<dbReference type="AlphaFoldDB" id="A0A4R5Q8Z7"/>
<dbReference type="Proteomes" id="UP000295096">
    <property type="component" value="Unassembled WGS sequence"/>
</dbReference>
<accession>A0A4R5Q8Z7</accession>
<dbReference type="Pfam" id="PF01425">
    <property type="entry name" value="Amidase"/>
    <property type="match status" value="1"/>
</dbReference>
<dbReference type="InterPro" id="IPR036928">
    <property type="entry name" value="AS_sf"/>
</dbReference>
<dbReference type="SUPFAM" id="SSF75304">
    <property type="entry name" value="Amidase signature (AS) enzymes"/>
    <property type="match status" value="1"/>
</dbReference>
<keyword evidence="3" id="KW-1185">Reference proteome</keyword>
<comment type="caution">
    <text evidence="2">The sequence shown here is derived from an EMBL/GenBank/DDBJ whole genome shotgun (WGS) entry which is preliminary data.</text>
</comment>
<proteinExistence type="predicted"/>
<protein>
    <recommendedName>
        <fullName evidence="1">Amidase domain-containing protein</fullName>
    </recommendedName>
</protein>
<reference evidence="2 3" key="1">
    <citation type="journal article" date="2016" name="J. Microbiol.">
        <title>Dankookia rubra gen. nov., sp. nov., an alphaproteobacterium isolated from sediment of a shallow stream.</title>
        <authorList>
            <person name="Kim W.H."/>
            <person name="Kim D.H."/>
            <person name="Kang K."/>
            <person name="Ahn T.Y."/>
        </authorList>
    </citation>
    <scope>NUCLEOTIDE SEQUENCE [LARGE SCALE GENOMIC DNA]</scope>
    <source>
        <strain evidence="2 3">JCM30602</strain>
    </source>
</reference>
<organism evidence="2 3">
    <name type="scientific">Dankookia rubra</name>
    <dbReference type="NCBI Taxonomy" id="1442381"/>
    <lineage>
        <taxon>Bacteria</taxon>
        <taxon>Pseudomonadati</taxon>
        <taxon>Pseudomonadota</taxon>
        <taxon>Alphaproteobacteria</taxon>
        <taxon>Acetobacterales</taxon>
        <taxon>Roseomonadaceae</taxon>
        <taxon>Dankookia</taxon>
    </lineage>
</organism>
<evidence type="ECO:0000313" key="2">
    <source>
        <dbReference type="EMBL" id="TDH58958.1"/>
    </source>
</evidence>
<dbReference type="EMBL" id="SMSJ01000087">
    <property type="protein sequence ID" value="TDH58958.1"/>
    <property type="molecule type" value="Genomic_DNA"/>
</dbReference>
<feature type="domain" description="Amidase" evidence="1">
    <location>
        <begin position="37"/>
        <end position="98"/>
    </location>
</feature>
<gene>
    <name evidence="2" type="ORF">E2C06_29780</name>
</gene>
<evidence type="ECO:0000313" key="3">
    <source>
        <dbReference type="Proteomes" id="UP000295096"/>
    </source>
</evidence>
<evidence type="ECO:0000259" key="1">
    <source>
        <dbReference type="Pfam" id="PF01425"/>
    </source>
</evidence>
<name>A0A4R5Q8Z7_9PROT</name>
<dbReference type="Gene3D" id="3.90.1300.10">
    <property type="entry name" value="Amidase signature (AS) domain"/>
    <property type="match status" value="1"/>
</dbReference>
<sequence length="99" mass="10834">RGPLCRAYLDCDDLHHRTPARRSNPGAVRSLIAYSFLHSFLLVTEERAMADARAAEVRIMHDGPKGPLDGIPIAHKDILDTAGIRTTAHSRLLADNVPA</sequence>
<feature type="non-terminal residue" evidence="2">
    <location>
        <position position="1"/>
    </location>
</feature>
<dbReference type="InterPro" id="IPR023631">
    <property type="entry name" value="Amidase_dom"/>
</dbReference>